<dbReference type="RefSeq" id="XP_007465292.1">
    <property type="nucleotide sequence ID" value="XM_007465230.1"/>
</dbReference>
<accession>A0A340XYI0</accession>
<dbReference type="Proteomes" id="UP000265300">
    <property type="component" value="Unplaced"/>
</dbReference>
<dbReference type="KEGG" id="lve:103069408"/>
<evidence type="ECO:0000313" key="2">
    <source>
        <dbReference type="RefSeq" id="XP_007465292.1"/>
    </source>
</evidence>
<dbReference type="AlphaFoldDB" id="A0A340XYI0"/>
<proteinExistence type="predicted"/>
<dbReference type="OrthoDB" id="9716832at2759"/>
<protein>
    <submittedName>
        <fullName evidence="2">Uncharacterized protein LOC103069408</fullName>
    </submittedName>
</protein>
<sequence length="288" mass="31150">MVPRVPACAVSTLGVVPTVGSPQAPGAEPLASTPRAAGRWQCLAAEPRVRSPLGCFENLDSKRASGGSIQINIILHWNEDLDRGLMAPPGVLAALFFHYSRSLAALLAFLLSLSAAGPIHLPIPWPNSRRLRVPALSHAAPNTPTPKKSQDRDPTRLEFFGCGGQRRVSWRRRSLLRDGAAIETTAGGLPRAARLPPTRCSVARIVFGTPHCSHTVYVAAENRVGANLPSTHPEFRVCGLNQRKVKRKRVCAHCCPGCLLFPTLRLGLWASAARGSFTRKRAFRDSQA</sequence>
<keyword evidence="1" id="KW-1185">Reference proteome</keyword>
<dbReference type="GeneID" id="103069408"/>
<organism evidence="1 2">
    <name type="scientific">Lipotes vexillifer</name>
    <name type="common">Yangtze river dolphin</name>
    <dbReference type="NCBI Taxonomy" id="118797"/>
    <lineage>
        <taxon>Eukaryota</taxon>
        <taxon>Metazoa</taxon>
        <taxon>Chordata</taxon>
        <taxon>Craniata</taxon>
        <taxon>Vertebrata</taxon>
        <taxon>Euteleostomi</taxon>
        <taxon>Mammalia</taxon>
        <taxon>Eutheria</taxon>
        <taxon>Laurasiatheria</taxon>
        <taxon>Artiodactyla</taxon>
        <taxon>Whippomorpha</taxon>
        <taxon>Cetacea</taxon>
        <taxon>Odontoceti</taxon>
        <taxon>Lipotidae</taxon>
        <taxon>Lipotes</taxon>
    </lineage>
</organism>
<gene>
    <name evidence="2" type="primary">LOC103069408</name>
</gene>
<evidence type="ECO:0000313" key="1">
    <source>
        <dbReference type="Proteomes" id="UP000265300"/>
    </source>
</evidence>
<reference evidence="2" key="1">
    <citation type="submission" date="2025-08" db="UniProtKB">
        <authorList>
            <consortium name="RefSeq"/>
        </authorList>
    </citation>
    <scope>IDENTIFICATION</scope>
</reference>
<name>A0A340XYI0_LIPVE</name>
<dbReference type="InParanoid" id="A0A340XYI0"/>